<dbReference type="AlphaFoldDB" id="A0A8X6I4J4"/>
<keyword evidence="2" id="KW-1185">Reference proteome</keyword>
<organism evidence="1 2">
    <name type="scientific">Nephila pilipes</name>
    <name type="common">Giant wood spider</name>
    <name type="synonym">Nephila maculata</name>
    <dbReference type="NCBI Taxonomy" id="299642"/>
    <lineage>
        <taxon>Eukaryota</taxon>
        <taxon>Metazoa</taxon>
        <taxon>Ecdysozoa</taxon>
        <taxon>Arthropoda</taxon>
        <taxon>Chelicerata</taxon>
        <taxon>Arachnida</taxon>
        <taxon>Araneae</taxon>
        <taxon>Araneomorphae</taxon>
        <taxon>Entelegynae</taxon>
        <taxon>Araneoidea</taxon>
        <taxon>Nephilidae</taxon>
        <taxon>Nephila</taxon>
    </lineage>
</organism>
<evidence type="ECO:0000313" key="1">
    <source>
        <dbReference type="EMBL" id="GFS30195.1"/>
    </source>
</evidence>
<proteinExistence type="predicted"/>
<evidence type="ECO:0000313" key="2">
    <source>
        <dbReference type="Proteomes" id="UP000887013"/>
    </source>
</evidence>
<dbReference type="EMBL" id="BMAW01041679">
    <property type="protein sequence ID" value="GFS30195.1"/>
    <property type="molecule type" value="Genomic_DNA"/>
</dbReference>
<reference evidence="1" key="1">
    <citation type="submission" date="2020-08" db="EMBL/GenBank/DDBJ databases">
        <title>Multicomponent nature underlies the extraordinary mechanical properties of spider dragline silk.</title>
        <authorList>
            <person name="Kono N."/>
            <person name="Nakamura H."/>
            <person name="Mori M."/>
            <person name="Yoshida Y."/>
            <person name="Ohtoshi R."/>
            <person name="Malay A.D."/>
            <person name="Moran D.A.P."/>
            <person name="Tomita M."/>
            <person name="Numata K."/>
            <person name="Arakawa K."/>
        </authorList>
    </citation>
    <scope>NUCLEOTIDE SEQUENCE</scope>
</reference>
<comment type="caution">
    <text evidence="1">The sequence shown here is derived from an EMBL/GenBank/DDBJ whole genome shotgun (WGS) entry which is preliminary data.</text>
</comment>
<name>A0A8X6I4J4_NEPPI</name>
<accession>A0A8X6I4J4</accession>
<protein>
    <submittedName>
        <fullName evidence="1">Uncharacterized protein</fullName>
    </submittedName>
</protein>
<dbReference type="Proteomes" id="UP000887013">
    <property type="component" value="Unassembled WGS sequence"/>
</dbReference>
<sequence length="119" mass="13762">MRSPISLLTPQNYLTADDYSSMSDLPDLCIDAPNSNSENCLLVGNFLCYLSHMITQVRKLELHSYTCNFGDNFVSKRMNSLHAGVCNKYKLIYKTQWCAFHFAGYSSYPFTYLYYFCII</sequence>
<gene>
    <name evidence="1" type="ORF">NPIL_13971</name>
</gene>